<reference evidence="1" key="1">
    <citation type="journal article" date="2020" name="Ecol. Evol.">
        <title>Genome structure and content of the rice root-knot nematode (Meloidogyne graminicola).</title>
        <authorList>
            <person name="Phan N.T."/>
            <person name="Danchin E.G.J."/>
            <person name="Klopp C."/>
            <person name="Perfus-Barbeoch L."/>
            <person name="Kozlowski D.K."/>
            <person name="Koutsovoulos G.D."/>
            <person name="Lopez-Roques C."/>
            <person name="Bouchez O."/>
            <person name="Zahm M."/>
            <person name="Besnard G."/>
            <person name="Bellafiore S."/>
        </authorList>
    </citation>
    <scope>NUCLEOTIDE SEQUENCE</scope>
    <source>
        <strain evidence="1">VN-18</strain>
    </source>
</reference>
<dbReference type="Proteomes" id="UP000605970">
    <property type="component" value="Unassembled WGS sequence"/>
</dbReference>
<organism evidence="1 2">
    <name type="scientific">Meloidogyne graminicola</name>
    <dbReference type="NCBI Taxonomy" id="189291"/>
    <lineage>
        <taxon>Eukaryota</taxon>
        <taxon>Metazoa</taxon>
        <taxon>Ecdysozoa</taxon>
        <taxon>Nematoda</taxon>
        <taxon>Chromadorea</taxon>
        <taxon>Rhabditida</taxon>
        <taxon>Tylenchina</taxon>
        <taxon>Tylenchomorpha</taxon>
        <taxon>Tylenchoidea</taxon>
        <taxon>Meloidogynidae</taxon>
        <taxon>Meloidogyninae</taxon>
        <taxon>Meloidogyne</taxon>
    </lineage>
</organism>
<keyword evidence="2" id="KW-1185">Reference proteome</keyword>
<feature type="non-terminal residue" evidence="1">
    <location>
        <position position="1"/>
    </location>
</feature>
<dbReference type="AlphaFoldDB" id="A0A8T0A0E6"/>
<comment type="caution">
    <text evidence="1">The sequence shown here is derived from an EMBL/GenBank/DDBJ whole genome shotgun (WGS) entry which is preliminary data.</text>
</comment>
<sequence>MYKENKEFQKFMRNTKGARSNLLHFLMREKQFVQILLDENDPLGPLIRTEITENELLNELTNSIPNIYNRKNEYEHYS</sequence>
<proteinExistence type="predicted"/>
<name>A0A8T0A0E6_9BILA</name>
<protein>
    <submittedName>
        <fullName evidence="1">Uncharacterized protein</fullName>
    </submittedName>
</protein>
<evidence type="ECO:0000313" key="1">
    <source>
        <dbReference type="EMBL" id="KAF7638978.1"/>
    </source>
</evidence>
<accession>A0A8T0A0E6</accession>
<gene>
    <name evidence="1" type="ORF">Mgra_00001504</name>
</gene>
<dbReference type="EMBL" id="JABEBT010000008">
    <property type="protein sequence ID" value="KAF7638978.1"/>
    <property type="molecule type" value="Genomic_DNA"/>
</dbReference>
<evidence type="ECO:0000313" key="2">
    <source>
        <dbReference type="Proteomes" id="UP000605970"/>
    </source>
</evidence>